<evidence type="ECO:0000313" key="3">
    <source>
        <dbReference type="Proteomes" id="UP000290289"/>
    </source>
</evidence>
<feature type="region of interest" description="Disordered" evidence="1">
    <location>
        <begin position="99"/>
        <end position="126"/>
    </location>
</feature>
<sequence length="197" mass="20938">MYPDVPPGGAVAYPTRPGYRKFGDVRATQLIVEVAAARDQHHYDESQLGKRMPAYGGMKSIYTAGPLPVASKDSVVKLAEKDGPGVFVLPMAAQAHLPPPMAQASAPGGPAPAQASSSSATGPPPSSSSKGPFCFFKPTACKPESLMAFFGPKNHLGSQNSIPFPIDEEQTTLYIFKIFPCIFFLPHSYCCKSDSES</sequence>
<proteinExistence type="predicted"/>
<gene>
    <name evidence="2" type="ORF">DVH24_033577</name>
</gene>
<dbReference type="Proteomes" id="UP000290289">
    <property type="component" value="Chromosome 8"/>
</dbReference>
<dbReference type="EMBL" id="RDQH01000334">
    <property type="protein sequence ID" value="RXH92681.1"/>
    <property type="molecule type" value="Genomic_DNA"/>
</dbReference>
<feature type="compositionally biased region" description="Low complexity" evidence="1">
    <location>
        <begin position="102"/>
        <end position="121"/>
    </location>
</feature>
<reference evidence="2 3" key="1">
    <citation type="submission" date="2018-10" db="EMBL/GenBank/DDBJ databases">
        <title>A high-quality apple genome assembly.</title>
        <authorList>
            <person name="Hu J."/>
        </authorList>
    </citation>
    <scope>NUCLEOTIDE SEQUENCE [LARGE SCALE GENOMIC DNA]</scope>
    <source>
        <strain evidence="3">cv. HFTH1</strain>
        <tissue evidence="2">Young leaf</tissue>
    </source>
</reference>
<evidence type="ECO:0000256" key="1">
    <source>
        <dbReference type="SAM" id="MobiDB-lite"/>
    </source>
</evidence>
<organism evidence="2 3">
    <name type="scientific">Malus domestica</name>
    <name type="common">Apple</name>
    <name type="synonym">Pyrus malus</name>
    <dbReference type="NCBI Taxonomy" id="3750"/>
    <lineage>
        <taxon>Eukaryota</taxon>
        <taxon>Viridiplantae</taxon>
        <taxon>Streptophyta</taxon>
        <taxon>Embryophyta</taxon>
        <taxon>Tracheophyta</taxon>
        <taxon>Spermatophyta</taxon>
        <taxon>Magnoliopsida</taxon>
        <taxon>eudicotyledons</taxon>
        <taxon>Gunneridae</taxon>
        <taxon>Pentapetalae</taxon>
        <taxon>rosids</taxon>
        <taxon>fabids</taxon>
        <taxon>Rosales</taxon>
        <taxon>Rosaceae</taxon>
        <taxon>Amygdaloideae</taxon>
        <taxon>Maleae</taxon>
        <taxon>Malus</taxon>
    </lineage>
</organism>
<keyword evidence="3" id="KW-1185">Reference proteome</keyword>
<protein>
    <submittedName>
        <fullName evidence="2">Uncharacterized protein</fullName>
    </submittedName>
</protein>
<name>A0A498JGZ5_MALDO</name>
<dbReference type="STRING" id="3750.A0A498JGZ5"/>
<accession>A0A498JGZ5</accession>
<evidence type="ECO:0000313" key="2">
    <source>
        <dbReference type="EMBL" id="RXH92681.1"/>
    </source>
</evidence>
<comment type="caution">
    <text evidence="2">The sequence shown here is derived from an EMBL/GenBank/DDBJ whole genome shotgun (WGS) entry which is preliminary data.</text>
</comment>
<dbReference type="AlphaFoldDB" id="A0A498JGZ5"/>